<name>A0A174KM21_9BACE</name>
<protein>
    <recommendedName>
        <fullName evidence="4">Beta-galactosidase</fullName>
    </recommendedName>
</protein>
<sequence>MEMKIHQNIMNNKHLLIALGLLLACNHATYAQKGKSKEAKTTFQTAEPWKPETDVRADATMVYGTLDKPGVTFEQRIQSWRDKGYLTEFMTGVAWGDYKDYFLGKWDGVDGHLKEGQRDRNGNEIAHGHLIPYIVPTESFIRYMQETQIKRVIDAGITSIYLEEPEFWMRGGYSEAFQSEWQKYYNFPWRPQHESPENTYLSNKLKYHLYYNALDKIFTYAKEYGKSKGLDIKCYVPTHSLINYTSWQIVSPEASLASLDCVDGYIAQVWTGTAREPNYYNGVQKERVFENAFLEYGCMKSMTAPLNRKMYFLTDPIEDRAKDWLDYRINYQATFAAQLMYPMVDTYEVMPWPDRIYQGLYRIAGTDQKERIPRSYSTQMQTMVNTLNDIRTSDKKITGTHGIGVLMANSLMFQRFPNHNGYDDPQFSSFYGQTLPLLKRGIPVELVHMENTPFKETFKELHILVMSYSNMKPMEPEYHNYLADWVKKGGVLIYCGEDVDPYQTVLEWWNTEGNEYKAPSEHLFEQMNLSRNPGEGTYHYGKGTVIVMREDPKHFVLKAGNDQKYFEAIASAYRKKLGKAIETKNNFIVERGPYTIAAVMDESVSEEPLTLSGLYIDLFDKDLPVLTSKQIQPGEQGYLYDLNKVSGKVKAKVLCGASRIYDEKVGKRSYSFVAKSPINTTNVSRVLLPCKPEKVQVNGKEEQPEWDESSKTLLLSFENDPAGVNVSIVW</sequence>
<feature type="chain" id="PRO_5008026196" description="Beta-galactosidase" evidence="1">
    <location>
        <begin position="31"/>
        <end position="730"/>
    </location>
</feature>
<dbReference type="PROSITE" id="PS51257">
    <property type="entry name" value="PROKAR_LIPOPROTEIN"/>
    <property type="match status" value="1"/>
</dbReference>
<dbReference type="EMBL" id="CZAE01000007">
    <property type="protein sequence ID" value="CUP13204.1"/>
    <property type="molecule type" value="Genomic_DNA"/>
</dbReference>
<evidence type="ECO:0000256" key="1">
    <source>
        <dbReference type="SAM" id="SignalP"/>
    </source>
</evidence>
<dbReference type="SUPFAM" id="SSF52317">
    <property type="entry name" value="Class I glutamine amidotransferase-like"/>
    <property type="match status" value="1"/>
</dbReference>
<evidence type="ECO:0000313" key="3">
    <source>
        <dbReference type="Proteomes" id="UP000095606"/>
    </source>
</evidence>
<keyword evidence="1" id="KW-0732">Signal</keyword>
<feature type="signal peptide" evidence="1">
    <location>
        <begin position="1"/>
        <end position="30"/>
    </location>
</feature>
<organism evidence="2 3">
    <name type="scientific">Bacteroides faecis</name>
    <dbReference type="NCBI Taxonomy" id="674529"/>
    <lineage>
        <taxon>Bacteria</taxon>
        <taxon>Pseudomonadati</taxon>
        <taxon>Bacteroidota</taxon>
        <taxon>Bacteroidia</taxon>
        <taxon>Bacteroidales</taxon>
        <taxon>Bacteroidaceae</taxon>
        <taxon>Bacteroides</taxon>
    </lineage>
</organism>
<proteinExistence type="predicted"/>
<reference evidence="2 3" key="1">
    <citation type="submission" date="2015-09" db="EMBL/GenBank/DDBJ databases">
        <authorList>
            <consortium name="Pathogen Informatics"/>
        </authorList>
    </citation>
    <scope>NUCLEOTIDE SEQUENCE [LARGE SCALE GENOMIC DNA]</scope>
    <source>
        <strain evidence="2 3">2789STDY5834846</strain>
    </source>
</reference>
<gene>
    <name evidence="2" type="ORF">ERS852461_01931</name>
</gene>
<dbReference type="Proteomes" id="UP000095606">
    <property type="component" value="Unassembled WGS sequence"/>
</dbReference>
<dbReference type="AlphaFoldDB" id="A0A174KM21"/>
<dbReference type="InterPro" id="IPR029062">
    <property type="entry name" value="Class_I_gatase-like"/>
</dbReference>
<evidence type="ECO:0000313" key="2">
    <source>
        <dbReference type="EMBL" id="CUP13204.1"/>
    </source>
</evidence>
<evidence type="ECO:0008006" key="4">
    <source>
        <dbReference type="Google" id="ProtNLM"/>
    </source>
</evidence>
<accession>A0A174KM21</accession>